<sequence length="269" mass="29244">MQLAFHQVDAFSDRPFGGNPAMVYRLDAWLADDLMQRIAAEHNLAETAFLVREGQHWHIRWFTPTTEVPLCGHATLASAHVLFEVYHETVERLDFICRSGALSVTREGDRLWLDFPAIVPSELGASLVVQAALGVEAVDVLSSNELFVVLESEQAVLDCKPDMAALAKLPWPGAIVTAPGSRHDFVSRYFAPAIGINEDPVTGSTHCSLIPYWSRRLGKLGLTAYQCSARGGELFCRLEGERVKIGGNATLVASGTLMLGGAGNLISNL</sequence>
<dbReference type="EMBL" id="CP024081">
    <property type="protein sequence ID" value="AVU75551.1"/>
    <property type="molecule type" value="Genomic_DNA"/>
</dbReference>
<dbReference type="NCBIfam" id="TIGR00654">
    <property type="entry name" value="PhzF_family"/>
    <property type="match status" value="1"/>
</dbReference>
<gene>
    <name evidence="3" type="ORF">CRX69_10175</name>
</gene>
<keyword evidence="4" id="KW-1185">Reference proteome</keyword>
<dbReference type="Gene3D" id="3.10.310.10">
    <property type="entry name" value="Diaminopimelate Epimerase, Chain A, domain 1"/>
    <property type="match status" value="2"/>
</dbReference>
<proteinExistence type="inferred from homology"/>
<evidence type="ECO:0000313" key="4">
    <source>
        <dbReference type="Proteomes" id="UP000241936"/>
    </source>
</evidence>
<dbReference type="PANTHER" id="PTHR13774:SF17">
    <property type="entry name" value="PHENAZINE BIOSYNTHESIS-LIKE DOMAIN-CONTAINING PROTEIN"/>
    <property type="match status" value="1"/>
</dbReference>
<dbReference type="Pfam" id="PF02567">
    <property type="entry name" value="PhzC-PhzF"/>
    <property type="match status" value="1"/>
</dbReference>
<dbReference type="InterPro" id="IPR003719">
    <property type="entry name" value="Phenazine_PhzF-like"/>
</dbReference>
<evidence type="ECO:0000256" key="2">
    <source>
        <dbReference type="ARBA" id="ARBA00023235"/>
    </source>
</evidence>
<name>A0ABM6UDN8_9PSED</name>
<evidence type="ECO:0000313" key="3">
    <source>
        <dbReference type="EMBL" id="AVU75551.1"/>
    </source>
</evidence>
<organism evidence="3 4">
    <name type="scientific">Pseudomonas rhizophila</name>
    <dbReference type="NCBI Taxonomy" id="2045200"/>
    <lineage>
        <taxon>Bacteria</taxon>
        <taxon>Pseudomonadati</taxon>
        <taxon>Pseudomonadota</taxon>
        <taxon>Gammaproteobacteria</taxon>
        <taxon>Pseudomonadales</taxon>
        <taxon>Pseudomonadaceae</taxon>
        <taxon>Pseudomonas</taxon>
    </lineage>
</organism>
<reference evidence="3 4" key="1">
    <citation type="journal article" date="2018" name="Front. Microbiol.">
        <title>Pseudomonas rhizophila S211, a New Plant Growth-Promoting Rhizobacterium with Potential in Pesticide-Bioremediation.</title>
        <authorList>
            <person name="Hassen W."/>
            <person name="Neifar M."/>
            <person name="Cherif H."/>
            <person name="Najjari A."/>
            <person name="Chouchane H."/>
            <person name="Driouich R.C."/>
            <person name="Salah A."/>
            <person name="Naili F."/>
            <person name="Mosbah A."/>
            <person name="Souissi Y."/>
            <person name="Raddadi N."/>
            <person name="Ouzari H.I."/>
            <person name="Fava F."/>
            <person name="Cherif A."/>
        </authorList>
    </citation>
    <scope>NUCLEOTIDE SEQUENCE [LARGE SCALE GENOMIC DNA]</scope>
    <source>
        <strain evidence="3 4">S211</strain>
    </source>
</reference>
<comment type="similarity">
    <text evidence="1">Belongs to the PhzF family.</text>
</comment>
<dbReference type="PANTHER" id="PTHR13774">
    <property type="entry name" value="PHENAZINE BIOSYNTHESIS PROTEIN"/>
    <property type="match status" value="1"/>
</dbReference>
<evidence type="ECO:0000256" key="1">
    <source>
        <dbReference type="ARBA" id="ARBA00008270"/>
    </source>
</evidence>
<keyword evidence="2" id="KW-0413">Isomerase</keyword>
<accession>A0ABM6UDN8</accession>
<dbReference type="SUPFAM" id="SSF54506">
    <property type="entry name" value="Diaminopimelate epimerase-like"/>
    <property type="match status" value="1"/>
</dbReference>
<protein>
    <submittedName>
        <fullName evidence="3">PhzF family phenazine biosynthesis protein</fullName>
    </submittedName>
</protein>
<dbReference type="Proteomes" id="UP000241936">
    <property type="component" value="Chromosome"/>
</dbReference>
<dbReference type="PIRSF" id="PIRSF016184">
    <property type="entry name" value="PhzC_PhzF"/>
    <property type="match status" value="1"/>
</dbReference>
<dbReference type="RefSeq" id="WP_047227026.1">
    <property type="nucleotide sequence ID" value="NZ_CAXAOX010000007.1"/>
</dbReference>